<dbReference type="GO" id="GO:0045905">
    <property type="term" value="P:positive regulation of translational termination"/>
    <property type="evidence" value="ECO:0007669"/>
    <property type="project" value="InterPro"/>
</dbReference>
<comment type="caution">
    <text evidence="13">The sequence shown here is derived from an EMBL/GenBank/DDBJ whole genome shotgun (WGS) entry which is preliminary data.</text>
</comment>
<keyword evidence="14" id="KW-1185">Reference proteome</keyword>
<gene>
    <name evidence="11" type="primary">eif5a</name>
    <name evidence="13" type="ORF">BTN85_0605</name>
</gene>
<dbReference type="Gene3D" id="2.30.30.30">
    <property type="match status" value="1"/>
</dbReference>
<dbReference type="EMBL" id="MSDW01000001">
    <property type="protein sequence ID" value="OKY78120.1"/>
    <property type="molecule type" value="Genomic_DNA"/>
</dbReference>
<dbReference type="InterPro" id="IPR019769">
    <property type="entry name" value="Trans_elong_IF5A_hypusine_site"/>
</dbReference>
<proteinExistence type="inferred from homology"/>
<keyword evidence="13" id="KW-0251">Elongation factor</keyword>
<dbReference type="PANTHER" id="PTHR11673">
    <property type="entry name" value="TRANSLATION INITIATION FACTOR 5A FAMILY MEMBER"/>
    <property type="match status" value="1"/>
</dbReference>
<dbReference type="GO" id="GO:0005737">
    <property type="term" value="C:cytoplasm"/>
    <property type="evidence" value="ECO:0007669"/>
    <property type="project" value="UniProtKB-SubCell"/>
</dbReference>
<dbReference type="Gene3D" id="2.40.50.140">
    <property type="entry name" value="Nucleic acid-binding proteins"/>
    <property type="match status" value="1"/>
</dbReference>
<dbReference type="InterPro" id="IPR048670">
    <property type="entry name" value="IF5A-like_N"/>
</dbReference>
<accession>A0A1Q6DUR6</accession>
<feature type="modified residue" description="Hypusine" evidence="11">
    <location>
        <position position="36"/>
    </location>
</feature>
<dbReference type="SUPFAM" id="SSF50249">
    <property type="entry name" value="Nucleic acid-binding proteins"/>
    <property type="match status" value="1"/>
</dbReference>
<dbReference type="InterPro" id="IPR008991">
    <property type="entry name" value="Translation_prot_SH3-like_sf"/>
</dbReference>
<dbReference type="FunCoup" id="A0A1Q6DUR6">
    <property type="interactions" value="104"/>
</dbReference>
<sequence>MPTKRTEIRNLDQGDYIMMDEEPCKITKMQVSSPGKHGSAKANITAEGLFDGKKRNMINPVDTKVDVPIVERKDGQVISISGTTVQLMDMETYDTFEVKVTDESKLDKLTEGEETTYMEAVDKKKII</sequence>
<dbReference type="SMART" id="SM01376">
    <property type="entry name" value="eIF-5a"/>
    <property type="match status" value="1"/>
</dbReference>
<dbReference type="NCBIfam" id="NF003076">
    <property type="entry name" value="PRK03999.1"/>
    <property type="match status" value="1"/>
</dbReference>
<dbReference type="InterPro" id="IPR014722">
    <property type="entry name" value="Rib_uL2_dom2"/>
</dbReference>
<protein>
    <recommendedName>
        <fullName evidence="4 11">Translation initiation factor 5A</fullName>
    </recommendedName>
    <alternativeName>
        <fullName evidence="10 11">Hypusine-containing protein</fullName>
    </alternativeName>
    <alternativeName>
        <fullName evidence="9 11">eIF-5A</fullName>
    </alternativeName>
</protein>
<evidence type="ECO:0000256" key="2">
    <source>
        <dbReference type="ARBA" id="ARBA00004496"/>
    </source>
</evidence>
<reference evidence="13" key="1">
    <citation type="submission" date="2016-12" db="EMBL/GenBank/DDBJ databases">
        <title>Discovery of methanogenic haloarchaea.</title>
        <authorList>
            <person name="Sorokin D.Y."/>
            <person name="Makarova K.S."/>
            <person name="Abbas B."/>
            <person name="Ferrer M."/>
            <person name="Golyshin P.N."/>
        </authorList>
    </citation>
    <scope>NUCLEOTIDE SEQUENCE [LARGE SCALE GENOMIC DNA]</scope>
    <source>
        <strain evidence="13">HMET1</strain>
    </source>
</reference>
<dbReference type="InterPro" id="IPR001884">
    <property type="entry name" value="IF5A-like"/>
</dbReference>
<dbReference type="GO" id="GO:0003746">
    <property type="term" value="F:translation elongation factor activity"/>
    <property type="evidence" value="ECO:0007669"/>
    <property type="project" value="UniProtKB-KW"/>
</dbReference>
<feature type="domain" description="Translation initiation factor 5A C-terminal" evidence="12">
    <location>
        <begin position="69"/>
        <end position="126"/>
    </location>
</feature>
<dbReference type="Pfam" id="PF21485">
    <property type="entry name" value="IF5A-like_N"/>
    <property type="match status" value="1"/>
</dbReference>
<dbReference type="STRING" id="1903181.BTN85_0605"/>
<dbReference type="GO" id="GO:0043022">
    <property type="term" value="F:ribosome binding"/>
    <property type="evidence" value="ECO:0007669"/>
    <property type="project" value="InterPro"/>
</dbReference>
<dbReference type="PIRSF" id="PIRSF003025">
    <property type="entry name" value="eIF5A"/>
    <property type="match status" value="1"/>
</dbReference>
<evidence type="ECO:0000256" key="1">
    <source>
        <dbReference type="ARBA" id="ARBA00003980"/>
    </source>
</evidence>
<evidence type="ECO:0000256" key="9">
    <source>
        <dbReference type="ARBA" id="ARBA00032030"/>
    </source>
</evidence>
<dbReference type="Proteomes" id="UP000185744">
    <property type="component" value="Unassembled WGS sequence"/>
</dbReference>
<dbReference type="GO" id="GO:0045901">
    <property type="term" value="P:positive regulation of translational elongation"/>
    <property type="evidence" value="ECO:0007669"/>
    <property type="project" value="InterPro"/>
</dbReference>
<dbReference type="CDD" id="cd04467">
    <property type="entry name" value="S1_aIF5A"/>
    <property type="match status" value="1"/>
</dbReference>
<evidence type="ECO:0000256" key="8">
    <source>
        <dbReference type="ARBA" id="ARBA00023071"/>
    </source>
</evidence>
<dbReference type="HAMAP" id="MF_00085">
    <property type="entry name" value="eIF_5A"/>
    <property type="match status" value="1"/>
</dbReference>
<dbReference type="InterPro" id="IPR012340">
    <property type="entry name" value="NA-bd_OB-fold"/>
</dbReference>
<name>A0A1Q6DUR6_METT1</name>
<evidence type="ECO:0000259" key="12">
    <source>
        <dbReference type="SMART" id="SM01376"/>
    </source>
</evidence>
<evidence type="ECO:0000313" key="13">
    <source>
        <dbReference type="EMBL" id="OKY78120.1"/>
    </source>
</evidence>
<dbReference type="SUPFAM" id="SSF50104">
    <property type="entry name" value="Translation proteins SH3-like domain"/>
    <property type="match status" value="1"/>
</dbReference>
<dbReference type="AlphaFoldDB" id="A0A1Q6DUR6"/>
<keyword evidence="7 11" id="KW-0648">Protein biosynthesis</keyword>
<dbReference type="NCBIfam" id="TIGR00037">
    <property type="entry name" value="eIF_5A"/>
    <property type="match status" value="1"/>
</dbReference>
<comment type="function">
    <text evidence="1 11">Functions by promoting the formation of the first peptide bond.</text>
</comment>
<dbReference type="GO" id="GO:0003743">
    <property type="term" value="F:translation initiation factor activity"/>
    <property type="evidence" value="ECO:0007669"/>
    <property type="project" value="UniProtKB-UniRule"/>
</dbReference>
<dbReference type="PROSITE" id="PS00302">
    <property type="entry name" value="IF5A_HYPUSINE"/>
    <property type="match status" value="1"/>
</dbReference>
<evidence type="ECO:0000256" key="3">
    <source>
        <dbReference type="ARBA" id="ARBA00006016"/>
    </source>
</evidence>
<keyword evidence="8 11" id="KW-0385">Hypusine</keyword>
<dbReference type="GO" id="GO:0003723">
    <property type="term" value="F:RNA binding"/>
    <property type="evidence" value="ECO:0007669"/>
    <property type="project" value="InterPro"/>
</dbReference>
<dbReference type="InterPro" id="IPR020189">
    <property type="entry name" value="IF5A_C"/>
</dbReference>
<evidence type="ECO:0000256" key="11">
    <source>
        <dbReference type="HAMAP-Rule" id="MF_00085"/>
    </source>
</evidence>
<evidence type="ECO:0000256" key="5">
    <source>
        <dbReference type="ARBA" id="ARBA00022490"/>
    </source>
</evidence>
<dbReference type="InParanoid" id="A0A1Q6DUR6"/>
<evidence type="ECO:0000256" key="7">
    <source>
        <dbReference type="ARBA" id="ARBA00022917"/>
    </source>
</evidence>
<evidence type="ECO:0000313" key="14">
    <source>
        <dbReference type="Proteomes" id="UP000185744"/>
    </source>
</evidence>
<comment type="subcellular location">
    <subcellularLocation>
        <location evidence="2 11">Cytoplasm</location>
    </subcellularLocation>
</comment>
<dbReference type="Pfam" id="PF01287">
    <property type="entry name" value="eIF-5a"/>
    <property type="match status" value="1"/>
</dbReference>
<evidence type="ECO:0000256" key="6">
    <source>
        <dbReference type="ARBA" id="ARBA00022540"/>
    </source>
</evidence>
<keyword evidence="6 11" id="KW-0396">Initiation factor</keyword>
<evidence type="ECO:0000256" key="4">
    <source>
        <dbReference type="ARBA" id="ARBA00016327"/>
    </source>
</evidence>
<keyword evidence="5 11" id="KW-0963">Cytoplasm</keyword>
<evidence type="ECO:0000256" key="10">
    <source>
        <dbReference type="ARBA" id="ARBA00032163"/>
    </source>
</evidence>
<dbReference type="InterPro" id="IPR022847">
    <property type="entry name" value="Transl_elong_IF5A_arc"/>
</dbReference>
<comment type="similarity">
    <text evidence="3 11">Belongs to the eIF-5A family.</text>
</comment>
<organism evidence="13 14">
    <name type="scientific">Methanohalarchaeum thermophilum</name>
    <dbReference type="NCBI Taxonomy" id="1903181"/>
    <lineage>
        <taxon>Archaea</taxon>
        <taxon>Methanobacteriati</taxon>
        <taxon>Methanobacteriota</taxon>
        <taxon>Methanonatronarchaeia</taxon>
        <taxon>Methanonatronarchaeales</taxon>
        <taxon>Methanonatronarchaeaceae</taxon>
        <taxon>Candidatus Methanohalarchaeum</taxon>
    </lineage>
</organism>